<dbReference type="GO" id="GO:0022857">
    <property type="term" value="F:transmembrane transporter activity"/>
    <property type="evidence" value="ECO:0007669"/>
    <property type="project" value="InterPro"/>
</dbReference>
<accession>A0AA35PTX7</accession>
<evidence type="ECO:0000256" key="3">
    <source>
        <dbReference type="ARBA" id="ARBA00022692"/>
    </source>
</evidence>
<dbReference type="Pfam" id="PF07690">
    <property type="entry name" value="MFS_1"/>
    <property type="match status" value="1"/>
</dbReference>
<dbReference type="InterPro" id="IPR036259">
    <property type="entry name" value="MFS_trans_sf"/>
</dbReference>
<dbReference type="PANTHER" id="PTHR43791">
    <property type="entry name" value="PERMEASE-RELATED"/>
    <property type="match status" value="1"/>
</dbReference>
<comment type="subcellular location">
    <subcellularLocation>
        <location evidence="1">Membrane</location>
        <topology evidence="1">Multi-pass membrane protein</topology>
    </subcellularLocation>
</comment>
<feature type="transmembrane region" description="Helical" evidence="6">
    <location>
        <begin position="84"/>
        <end position="107"/>
    </location>
</feature>
<keyword evidence="2" id="KW-0813">Transport</keyword>
<evidence type="ECO:0000256" key="4">
    <source>
        <dbReference type="ARBA" id="ARBA00022989"/>
    </source>
</evidence>
<feature type="transmembrane region" description="Helical" evidence="6">
    <location>
        <begin position="384"/>
        <end position="404"/>
    </location>
</feature>
<evidence type="ECO:0000256" key="1">
    <source>
        <dbReference type="ARBA" id="ARBA00004141"/>
    </source>
</evidence>
<organism evidence="7 8">
    <name type="scientific">Clonostachys chloroleuca</name>
    <dbReference type="NCBI Taxonomy" id="1926264"/>
    <lineage>
        <taxon>Eukaryota</taxon>
        <taxon>Fungi</taxon>
        <taxon>Dikarya</taxon>
        <taxon>Ascomycota</taxon>
        <taxon>Pezizomycotina</taxon>
        <taxon>Sordariomycetes</taxon>
        <taxon>Hypocreomycetidae</taxon>
        <taxon>Hypocreales</taxon>
        <taxon>Bionectriaceae</taxon>
        <taxon>Clonostachys</taxon>
    </lineage>
</organism>
<dbReference type="Gene3D" id="1.20.1250.20">
    <property type="entry name" value="MFS general substrate transporter like domains"/>
    <property type="match status" value="2"/>
</dbReference>
<evidence type="ECO:0000256" key="5">
    <source>
        <dbReference type="ARBA" id="ARBA00023136"/>
    </source>
</evidence>
<feature type="transmembrane region" description="Helical" evidence="6">
    <location>
        <begin position="191"/>
        <end position="211"/>
    </location>
</feature>
<feature type="transmembrane region" description="Helical" evidence="6">
    <location>
        <begin position="416"/>
        <end position="437"/>
    </location>
</feature>
<feature type="transmembrane region" description="Helical" evidence="6">
    <location>
        <begin position="113"/>
        <end position="131"/>
    </location>
</feature>
<name>A0AA35PTX7_9HYPO</name>
<dbReference type="PANTHER" id="PTHR43791:SF43">
    <property type="entry name" value="MAJOR FACILITATOR SUPERFAMILY (MFS) PROFILE DOMAIN-CONTAINING PROTEIN"/>
    <property type="match status" value="1"/>
</dbReference>
<keyword evidence="3 6" id="KW-0812">Transmembrane</keyword>
<protein>
    <submittedName>
        <fullName evidence="7">Uncharacterized protein</fullName>
    </submittedName>
</protein>
<sequence length="479" mass="52969">MATITDSGVSPTKGDHIQTTTVDIRDSDQEDHVGKHRQHLLGMKLPRYFDKDEDRRLVRKLDLFLFNAYVSGMKDDLSLFGNELNYFSTTFNCGIIAGAVPLMLLSTHVRPSIILPACELAWTFLVMGIAGAKTAGAVYGLRFAIGFFQGIAFPGFAALLGSWYTPSELGKRMAIYEVSARVAVGGKSAKWLFIFDGLISLPIALWGFYALPDQPRDTRARWLKPAEVTLAIDRMERVGRQPIHKITWSRFKGIWTTWHVYLFVVCYFLYGAFSWGDGYFNLWLQSLGKYTVPQLNNIPTAGQGAALINSIISGIVSDWLQNRPVVIVANMLLCLAGNAFVAVWEAPEGLKFTGYILITAGLPAQSITIAWLNEVCQGNGALRGLIVSIGNTMVYAINAWALVLLFPAVDAPHYDYGYQVCAGMIGLAIVTVGLILFQIRRDLNSGKAIRNDEGLLEFKAWTAEDRDDQEDQAPNPSHA</sequence>
<gene>
    <name evidence="7" type="ORF">CCHLO57077_00013984</name>
</gene>
<feature type="transmembrane region" description="Helical" evidence="6">
    <location>
        <begin position="327"/>
        <end position="346"/>
    </location>
</feature>
<evidence type="ECO:0000313" key="7">
    <source>
        <dbReference type="EMBL" id="CAI6026055.1"/>
    </source>
</evidence>
<dbReference type="InterPro" id="IPR011701">
    <property type="entry name" value="MFS"/>
</dbReference>
<dbReference type="AlphaFoldDB" id="A0AA35PTX7"/>
<feature type="transmembrane region" description="Helical" evidence="6">
    <location>
        <begin position="300"/>
        <end position="320"/>
    </location>
</feature>
<evidence type="ECO:0000256" key="2">
    <source>
        <dbReference type="ARBA" id="ARBA00022448"/>
    </source>
</evidence>
<dbReference type="SUPFAM" id="SSF103473">
    <property type="entry name" value="MFS general substrate transporter"/>
    <property type="match status" value="1"/>
</dbReference>
<evidence type="ECO:0000313" key="8">
    <source>
        <dbReference type="Proteomes" id="UP001160390"/>
    </source>
</evidence>
<reference evidence="7" key="1">
    <citation type="submission" date="2023-01" db="EMBL/GenBank/DDBJ databases">
        <authorList>
            <person name="Piombo E."/>
        </authorList>
    </citation>
    <scope>NUCLEOTIDE SEQUENCE</scope>
</reference>
<dbReference type="EMBL" id="CABFNP030000464">
    <property type="protein sequence ID" value="CAI6026055.1"/>
    <property type="molecule type" value="Genomic_DNA"/>
</dbReference>
<feature type="transmembrane region" description="Helical" evidence="6">
    <location>
        <begin position="260"/>
        <end position="280"/>
    </location>
</feature>
<proteinExistence type="predicted"/>
<feature type="transmembrane region" description="Helical" evidence="6">
    <location>
        <begin position="143"/>
        <end position="164"/>
    </location>
</feature>
<comment type="caution">
    <text evidence="7">The sequence shown here is derived from an EMBL/GenBank/DDBJ whole genome shotgun (WGS) entry which is preliminary data.</text>
</comment>
<keyword evidence="5 6" id="KW-0472">Membrane</keyword>
<keyword evidence="4 6" id="KW-1133">Transmembrane helix</keyword>
<dbReference type="GO" id="GO:0016020">
    <property type="term" value="C:membrane"/>
    <property type="evidence" value="ECO:0007669"/>
    <property type="project" value="UniProtKB-SubCell"/>
</dbReference>
<keyword evidence="8" id="KW-1185">Reference proteome</keyword>
<feature type="transmembrane region" description="Helical" evidence="6">
    <location>
        <begin position="352"/>
        <end position="372"/>
    </location>
</feature>
<dbReference type="Proteomes" id="UP001160390">
    <property type="component" value="Unassembled WGS sequence"/>
</dbReference>
<evidence type="ECO:0000256" key="6">
    <source>
        <dbReference type="SAM" id="Phobius"/>
    </source>
</evidence>